<keyword evidence="4 9" id="KW-0812">Transmembrane</keyword>
<dbReference type="InterPro" id="IPR000731">
    <property type="entry name" value="SSD"/>
</dbReference>
<dbReference type="PANTHER" id="PTHR10796:SF191">
    <property type="entry name" value="SSD DOMAIN-CONTAINING PROTEIN"/>
    <property type="match status" value="1"/>
</dbReference>
<keyword evidence="5 9" id="KW-1133">Transmembrane helix</keyword>
<dbReference type="PROSITE" id="PS50156">
    <property type="entry name" value="SSD"/>
    <property type="match status" value="1"/>
</dbReference>
<dbReference type="GO" id="GO:0006897">
    <property type="term" value="P:endocytosis"/>
    <property type="evidence" value="ECO:0000318"/>
    <property type="project" value="GO_Central"/>
</dbReference>
<feature type="transmembrane region" description="Helical" evidence="9">
    <location>
        <begin position="342"/>
        <end position="364"/>
    </location>
</feature>
<dbReference type="GO" id="GO:0090597">
    <property type="term" value="P:nematode male tail mating organ morphogenesis"/>
    <property type="evidence" value="ECO:0007669"/>
    <property type="project" value="EnsemblMetazoa"/>
</dbReference>
<feature type="transmembrane region" description="Helical" evidence="9">
    <location>
        <begin position="900"/>
        <end position="923"/>
    </location>
</feature>
<comment type="subcellular location">
    <subcellularLocation>
        <location evidence="1">Cell membrane</location>
        <topology evidence="1">Multi-pass membrane protein</topology>
    </subcellularLocation>
</comment>
<evidence type="ECO:0000313" key="10">
    <source>
        <dbReference type="EnsemblMetazoa" id="PPA09400.1"/>
    </source>
</evidence>
<evidence type="ECO:0000256" key="9">
    <source>
        <dbReference type="SAM" id="Phobius"/>
    </source>
</evidence>
<dbReference type="Pfam" id="PF02460">
    <property type="entry name" value="Patched"/>
    <property type="match status" value="1"/>
</dbReference>
<protein>
    <submittedName>
        <fullName evidence="10">Ptr-1</fullName>
    </submittedName>
</protein>
<evidence type="ECO:0000256" key="6">
    <source>
        <dbReference type="ARBA" id="ARBA00023136"/>
    </source>
</evidence>
<feature type="transmembrane region" description="Helical" evidence="9">
    <location>
        <begin position="637"/>
        <end position="656"/>
    </location>
</feature>
<dbReference type="FunFam" id="1.20.1640.10:FF:000013">
    <property type="entry name" value="PaTched Related family"/>
    <property type="match status" value="1"/>
</dbReference>
<keyword evidence="6 9" id="KW-0472">Membrane</keyword>
<evidence type="ECO:0000256" key="7">
    <source>
        <dbReference type="ARBA" id="ARBA00023180"/>
    </source>
</evidence>
<feature type="compositionally biased region" description="Basic and acidic residues" evidence="8">
    <location>
        <begin position="1170"/>
        <end position="1179"/>
    </location>
</feature>
<gene>
    <name evidence="10" type="primary">WBGene00098954</name>
</gene>
<dbReference type="EnsemblMetazoa" id="PPA09400.1">
    <property type="protein sequence ID" value="PPA09400.1"/>
    <property type="gene ID" value="WBGene00098954"/>
</dbReference>
<evidence type="ECO:0000256" key="5">
    <source>
        <dbReference type="ARBA" id="ARBA00022989"/>
    </source>
</evidence>
<dbReference type="GO" id="GO:0018996">
    <property type="term" value="P:molting cycle, collagen and cuticulin-based cuticle"/>
    <property type="evidence" value="ECO:0000318"/>
    <property type="project" value="GO_Central"/>
</dbReference>
<feature type="compositionally biased region" description="Basic and acidic residues" evidence="8">
    <location>
        <begin position="1142"/>
        <end position="1159"/>
    </location>
</feature>
<reference evidence="11" key="1">
    <citation type="journal article" date="2008" name="Nat. Genet.">
        <title>The Pristionchus pacificus genome provides a unique perspective on nematode lifestyle and parasitism.</title>
        <authorList>
            <person name="Dieterich C."/>
            <person name="Clifton S.W."/>
            <person name="Schuster L.N."/>
            <person name="Chinwalla A."/>
            <person name="Delehaunty K."/>
            <person name="Dinkelacker I."/>
            <person name="Fulton L."/>
            <person name="Fulton R."/>
            <person name="Godfrey J."/>
            <person name="Minx P."/>
            <person name="Mitreva M."/>
            <person name="Roeseler W."/>
            <person name="Tian H."/>
            <person name="Witte H."/>
            <person name="Yang S.P."/>
            <person name="Wilson R.K."/>
            <person name="Sommer R.J."/>
        </authorList>
    </citation>
    <scope>NUCLEOTIDE SEQUENCE [LARGE SCALE GENOMIC DNA]</scope>
    <source>
        <strain evidence="11">PS312</strain>
    </source>
</reference>
<evidence type="ECO:0000256" key="8">
    <source>
        <dbReference type="SAM" id="MobiDB-lite"/>
    </source>
</evidence>
<dbReference type="Gene3D" id="1.20.1640.10">
    <property type="entry name" value="Multidrug efflux transporter AcrB transmembrane domain"/>
    <property type="match status" value="2"/>
</dbReference>
<name>A0A2A6BZE4_PRIPA</name>
<evidence type="ECO:0000256" key="2">
    <source>
        <dbReference type="ARBA" id="ARBA00005585"/>
    </source>
</evidence>
<feature type="transmembrane region" description="Helical" evidence="9">
    <location>
        <begin position="972"/>
        <end position="996"/>
    </location>
</feature>
<dbReference type="AlphaFoldDB" id="A0A2A6BZE4"/>
<feature type="transmembrane region" description="Helical" evidence="9">
    <location>
        <begin position="39"/>
        <end position="58"/>
    </location>
</feature>
<proteinExistence type="inferred from homology"/>
<comment type="similarity">
    <text evidence="2">Belongs to the patched family.</text>
</comment>
<feature type="transmembrane region" description="Helical" evidence="9">
    <location>
        <begin position="304"/>
        <end position="322"/>
    </location>
</feature>
<feature type="compositionally biased region" description="Pro residues" evidence="8">
    <location>
        <begin position="525"/>
        <end position="537"/>
    </location>
</feature>
<evidence type="ECO:0000313" key="11">
    <source>
        <dbReference type="Proteomes" id="UP000005239"/>
    </source>
</evidence>
<feature type="compositionally biased region" description="Basic and acidic residues" evidence="8">
    <location>
        <begin position="510"/>
        <end position="521"/>
    </location>
</feature>
<accession>A0A2A6BZE4</accession>
<sequence length="1179" mass="133969">YPPTVTYSTHHSKMGKAFDDAIHRLFYWLGLKIHRFRTACFLGSIIFTAVASYGIVFLEAQTTMDPELVFSPVNAPWRYERAVLTQHWPLDEQSFYPGKSYQYFGYVDVLVAGKVHDAFGRPNILHAKYLNEIERINNYIVHNLTVPVIVNGKTYEVAYTDLCMTNNWKCFLNDHITMLQPRSKWGNFSASIAEFAKDIILREVNITYPIGWRGSEPIYFGALVGSPHLIDDEGHFDYASAVRLTYNTRDEKVGNISHLWRKRLTDYLTNKEHPPSEILDIGMYHNESLPAGLQDVADALTPKFAGTVTILFTFCFAASVVLMNHGRGVIGIDWVRSKPMVVVAGIFVPLTSIPTAIGLLLWMGELYNSIVNVSPFLVLCIGIDDLFVMSAAWHRTNPEKRPEIRIAETLEEAAVAITITSVTDILTFGIGIFTPLPAVRIFCLYTSVQCIFTYVYQLTFFSPVLAWAAEMEERGTHSLFFCKAIQASETNSKLKLHLLAGSVSRKSQRRLAEERRARDLSEIEAPPPSEVPPPADSPPTDEEQRADSPRIVPPEPSSERTETPTQAPKKTSILKGSGRVVPEESSKIKRVVRFLEDKLDHSDNKDLDPDIGEETLVNKLFREMIGPFLLERTTQMCAGLIYLIYLLVAIAGVLHIREGLNPKFLVRESFYLANFYELIDETLWQEGLQMQVVVNNPPDLFSKEGREGIDEMIHAFEGTYYTMRHNATMLWLTAYDRYLEDQEKDVFIKKPTNSSEWYQRCKEWLIIAGGRTLWEKDTVWAEGEDYKQLRAFRFQVGLRNYRTPTDHTESCKLMRSIAASYPQFNVTTFHEYYPFADQYLELKPSLISNIGMGLGMMLTVALIMIPDWRAACSVVLAIASINVGVLGYMTFWGVNLDSVSMITVIMCIGFAVDLSAHIAYAYALAHGCPKTRAVTALEELGWPVFLGAFSTILGIMVLTLVDSYIVQIFFKTVFLVITFSMLHGLLFLPIFLMICIPETKAKEKKEPPSEVAFDLPSEKEDKSSVPPPDSEEDRSSSADSSVHEYEHVERGEERKEKEEVKNQEPKIKDQLAEVKDQEPEIKDQTMNVDEKVEEQTQKCDEHPKTEIKDQLEEKVEKTEEGKHEDKSEIKDHEQVEVIDVIEDVKDGDVKKESTPDRPVSRAVSEVESDDERRPEKKKD</sequence>
<organism evidence="10 11">
    <name type="scientific">Pristionchus pacificus</name>
    <name type="common">Parasitic nematode worm</name>
    <dbReference type="NCBI Taxonomy" id="54126"/>
    <lineage>
        <taxon>Eukaryota</taxon>
        <taxon>Metazoa</taxon>
        <taxon>Ecdysozoa</taxon>
        <taxon>Nematoda</taxon>
        <taxon>Chromadorea</taxon>
        <taxon>Rhabditida</taxon>
        <taxon>Rhabditina</taxon>
        <taxon>Diplogasteromorpha</taxon>
        <taxon>Diplogasteroidea</taxon>
        <taxon>Neodiplogasteridae</taxon>
        <taxon>Pristionchus</taxon>
    </lineage>
</organism>
<reference evidence="10" key="2">
    <citation type="submission" date="2022-06" db="UniProtKB">
        <authorList>
            <consortium name="EnsemblMetazoa"/>
        </authorList>
    </citation>
    <scope>IDENTIFICATION</scope>
    <source>
        <strain evidence="10">PS312</strain>
    </source>
</reference>
<dbReference type="Proteomes" id="UP000005239">
    <property type="component" value="Unassembled WGS sequence"/>
</dbReference>
<dbReference type="OrthoDB" id="6510177at2759"/>
<feature type="region of interest" description="Disordered" evidence="8">
    <location>
        <begin position="1005"/>
        <end position="1179"/>
    </location>
</feature>
<feature type="transmembrane region" description="Helical" evidence="9">
    <location>
        <begin position="846"/>
        <end position="865"/>
    </location>
</feature>
<keyword evidence="3" id="KW-1003">Cell membrane</keyword>
<dbReference type="SUPFAM" id="SSF82866">
    <property type="entry name" value="Multidrug efflux transporter AcrB transmembrane domain"/>
    <property type="match status" value="2"/>
</dbReference>
<evidence type="ECO:0000256" key="3">
    <source>
        <dbReference type="ARBA" id="ARBA00022475"/>
    </source>
</evidence>
<feature type="transmembrane region" description="Helical" evidence="9">
    <location>
        <begin position="944"/>
        <end position="966"/>
    </location>
</feature>
<dbReference type="GO" id="GO:0030659">
    <property type="term" value="C:cytoplasmic vesicle membrane"/>
    <property type="evidence" value="ECO:0000318"/>
    <property type="project" value="GO_Central"/>
</dbReference>
<feature type="transmembrane region" description="Helical" evidence="9">
    <location>
        <begin position="872"/>
        <end position="894"/>
    </location>
</feature>
<dbReference type="InterPro" id="IPR051697">
    <property type="entry name" value="Patched_domain-protein"/>
</dbReference>
<feature type="region of interest" description="Disordered" evidence="8">
    <location>
        <begin position="509"/>
        <end position="581"/>
    </location>
</feature>
<keyword evidence="7" id="KW-0325">Glycoprotein</keyword>
<feature type="compositionally biased region" description="Basic and acidic residues" evidence="8">
    <location>
        <begin position="1033"/>
        <end position="1135"/>
    </location>
</feature>
<keyword evidence="11" id="KW-1185">Reference proteome</keyword>
<evidence type="ECO:0000256" key="1">
    <source>
        <dbReference type="ARBA" id="ARBA00004651"/>
    </source>
</evidence>
<accession>A0A8R1YBH2</accession>
<dbReference type="InterPro" id="IPR003392">
    <property type="entry name" value="PTHD_SSD"/>
</dbReference>
<feature type="transmembrane region" description="Helical" evidence="9">
    <location>
        <begin position="370"/>
        <end position="393"/>
    </location>
</feature>
<evidence type="ECO:0000256" key="4">
    <source>
        <dbReference type="ARBA" id="ARBA00022692"/>
    </source>
</evidence>
<dbReference type="PANTHER" id="PTHR10796">
    <property type="entry name" value="PATCHED-RELATED"/>
    <property type="match status" value="1"/>
</dbReference>
<dbReference type="GO" id="GO:0005886">
    <property type="term" value="C:plasma membrane"/>
    <property type="evidence" value="ECO:0000318"/>
    <property type="project" value="GO_Central"/>
</dbReference>